<dbReference type="InterPro" id="IPR042099">
    <property type="entry name" value="ANL_N_sf"/>
</dbReference>
<dbReference type="SUPFAM" id="SSF56801">
    <property type="entry name" value="Acetyl-CoA synthetase-like"/>
    <property type="match status" value="1"/>
</dbReference>
<dbReference type="Proteomes" id="UP001629432">
    <property type="component" value="Unassembled WGS sequence"/>
</dbReference>
<dbReference type="EMBL" id="JAQQCF010000086">
    <property type="protein sequence ID" value="MFM0642565.1"/>
    <property type="molecule type" value="Genomic_DNA"/>
</dbReference>
<dbReference type="RefSeq" id="WP_408242275.1">
    <property type="nucleotide sequence ID" value="NZ_JAQQCF010000086.1"/>
</dbReference>
<feature type="domain" description="AMP-dependent synthetase/ligase" evidence="1">
    <location>
        <begin position="34"/>
        <end position="397"/>
    </location>
</feature>
<dbReference type="InterPro" id="IPR020845">
    <property type="entry name" value="AMP-binding_CS"/>
</dbReference>
<dbReference type="InterPro" id="IPR050237">
    <property type="entry name" value="ATP-dep_AMP-bd_enzyme"/>
</dbReference>
<evidence type="ECO:0000313" key="3">
    <source>
        <dbReference type="EMBL" id="MFM0642565.1"/>
    </source>
</evidence>
<evidence type="ECO:0000259" key="2">
    <source>
        <dbReference type="Pfam" id="PF13193"/>
    </source>
</evidence>
<proteinExistence type="predicted"/>
<dbReference type="PANTHER" id="PTHR43767:SF1">
    <property type="entry name" value="NONRIBOSOMAL PEPTIDE SYNTHASE PES1 (EUROFUNG)-RELATED"/>
    <property type="match status" value="1"/>
</dbReference>
<comment type="caution">
    <text evidence="3">The sequence shown here is derived from an EMBL/GenBank/DDBJ whole genome shotgun (WGS) entry which is preliminary data.</text>
</comment>
<evidence type="ECO:0000313" key="4">
    <source>
        <dbReference type="Proteomes" id="UP001629432"/>
    </source>
</evidence>
<name>A0ABW9E4P3_9BURK</name>
<dbReference type="PANTHER" id="PTHR43767">
    <property type="entry name" value="LONG-CHAIN-FATTY-ACID--COA LIGASE"/>
    <property type="match status" value="1"/>
</dbReference>
<reference evidence="3 4" key="1">
    <citation type="journal article" date="2024" name="Chem. Sci.">
        <title>Discovery of megapolipeptins by genome mining of a Burkholderiales bacteria collection.</title>
        <authorList>
            <person name="Paulo B.S."/>
            <person name="Recchia M.J.J."/>
            <person name="Lee S."/>
            <person name="Fergusson C.H."/>
            <person name="Romanowski S.B."/>
            <person name="Hernandez A."/>
            <person name="Krull N."/>
            <person name="Liu D.Y."/>
            <person name="Cavanagh H."/>
            <person name="Bos A."/>
            <person name="Gray C.A."/>
            <person name="Murphy B.T."/>
            <person name="Linington R.G."/>
            <person name="Eustaquio A.S."/>
        </authorList>
    </citation>
    <scope>NUCLEOTIDE SEQUENCE [LARGE SCALE GENOMIC DNA]</scope>
    <source>
        <strain evidence="3 4">RL17-338-BIC-A</strain>
    </source>
</reference>
<evidence type="ECO:0000259" key="1">
    <source>
        <dbReference type="Pfam" id="PF00501"/>
    </source>
</evidence>
<keyword evidence="4" id="KW-1185">Reference proteome</keyword>
<dbReference type="Pfam" id="PF13193">
    <property type="entry name" value="AMP-binding_C"/>
    <property type="match status" value="1"/>
</dbReference>
<feature type="domain" description="AMP-binding enzyme C-terminal" evidence="2">
    <location>
        <begin position="447"/>
        <end position="522"/>
    </location>
</feature>
<dbReference type="InterPro" id="IPR000873">
    <property type="entry name" value="AMP-dep_synth/lig_dom"/>
</dbReference>
<protein>
    <submittedName>
        <fullName evidence="3">AMP-binding protein</fullName>
    </submittedName>
</protein>
<dbReference type="Gene3D" id="3.30.300.30">
    <property type="match status" value="1"/>
</dbReference>
<gene>
    <name evidence="3" type="ORF">PQQ63_38495</name>
</gene>
<organism evidence="3 4">
    <name type="scientific">Paraburkholderia metrosideri</name>
    <dbReference type="NCBI Taxonomy" id="580937"/>
    <lineage>
        <taxon>Bacteria</taxon>
        <taxon>Pseudomonadati</taxon>
        <taxon>Pseudomonadota</taxon>
        <taxon>Betaproteobacteria</taxon>
        <taxon>Burkholderiales</taxon>
        <taxon>Burkholderiaceae</taxon>
        <taxon>Paraburkholderia</taxon>
    </lineage>
</organism>
<accession>A0ABW9E4P3</accession>
<dbReference type="InterPro" id="IPR025110">
    <property type="entry name" value="AMP-bd_C"/>
</dbReference>
<dbReference type="PROSITE" id="PS00455">
    <property type="entry name" value="AMP_BINDING"/>
    <property type="match status" value="1"/>
</dbReference>
<sequence length="546" mass="59756">MPTIDSAADHTMCPPERTRFASPDADECVLRYLLERQAQRQPESIFTVFDSEVTGPRTWTYRECLDATRRTAASLLSHGVRPGAHVLCWTGSNSNALRIWFALNYIGAVYVPVNIHYRGQILADVIGNVGASLIVIDADLLETLAETQKTGPLDVAVFTDALAQANGADVVCASDNGSDEAHLVNVDPKLNAWDTQSIIYTSGTTGPSKGVLSSYAHLRGVVQDPYDFLTPNDRYLCNLPLFHVGGMLPVYSTLARGGSVAISGPFRSETFWQVVNRTGSTVATLLSGMSALLSKNRQKGGGPAHCLEKALIIPLGEAGTTFSSEFGVTVHTMYHMSEICAPLVSGPNPRTLSLCGQVRRGVEVRLVDDNDCEVLAGKPGELIVRTNAPWAMSHGYLNNPGATAASWRNGWFHTGDVFREDEDRNYIFVDRRKDIIRRRGENISSFEIEREVCAHPAISDAAALPIPDAHGEDEVLVVYEVTPGNHIEPEELLRFLYPRLPRFMLPTCLLAVASLPRTPTGKIEKARLRRTVTREQAWSSSKANGQ</sequence>
<dbReference type="InterPro" id="IPR045851">
    <property type="entry name" value="AMP-bd_C_sf"/>
</dbReference>
<dbReference type="Pfam" id="PF00501">
    <property type="entry name" value="AMP-binding"/>
    <property type="match status" value="1"/>
</dbReference>
<dbReference type="Gene3D" id="3.40.50.12780">
    <property type="entry name" value="N-terminal domain of ligase-like"/>
    <property type="match status" value="1"/>
</dbReference>